<proteinExistence type="predicted"/>
<evidence type="ECO:0000313" key="5">
    <source>
        <dbReference type="Proteomes" id="UP000268535"/>
    </source>
</evidence>
<protein>
    <submittedName>
        <fullName evidence="4">WD40 repeat-like protein</fullName>
    </submittedName>
</protein>
<keyword evidence="1 3" id="KW-0853">WD repeat</keyword>
<dbReference type="GO" id="GO:0030621">
    <property type="term" value="F:U4 snRNA binding"/>
    <property type="evidence" value="ECO:0007669"/>
    <property type="project" value="TreeGrafter"/>
</dbReference>
<keyword evidence="2" id="KW-0677">Repeat</keyword>
<dbReference type="PANTHER" id="PTHR19846">
    <property type="entry name" value="WD40 REPEAT PROTEIN"/>
    <property type="match status" value="1"/>
</dbReference>
<evidence type="ECO:0000256" key="2">
    <source>
        <dbReference type="ARBA" id="ARBA00022737"/>
    </source>
</evidence>
<evidence type="ECO:0000256" key="1">
    <source>
        <dbReference type="ARBA" id="ARBA00022574"/>
    </source>
</evidence>
<dbReference type="PANTHER" id="PTHR19846:SF0">
    <property type="entry name" value="PRE-MRNA PROCESSING FACTOR 4"/>
    <property type="match status" value="1"/>
</dbReference>
<evidence type="ECO:0000256" key="3">
    <source>
        <dbReference type="PROSITE-ProRule" id="PRU00221"/>
    </source>
</evidence>
<dbReference type="EMBL" id="ML012015">
    <property type="protein sequence ID" value="RKO95364.1"/>
    <property type="molecule type" value="Genomic_DNA"/>
</dbReference>
<dbReference type="GO" id="GO:0046540">
    <property type="term" value="C:U4/U6 x U5 tri-snRNP complex"/>
    <property type="evidence" value="ECO:0007669"/>
    <property type="project" value="TreeGrafter"/>
</dbReference>
<feature type="repeat" description="WD" evidence="3">
    <location>
        <begin position="2"/>
        <end position="43"/>
    </location>
</feature>
<dbReference type="InterPro" id="IPR001680">
    <property type="entry name" value="WD40_rpt"/>
</dbReference>
<organism evidence="4 5">
    <name type="scientific">Caulochytrium protostelioides</name>
    <dbReference type="NCBI Taxonomy" id="1555241"/>
    <lineage>
        <taxon>Eukaryota</taxon>
        <taxon>Fungi</taxon>
        <taxon>Fungi incertae sedis</taxon>
        <taxon>Chytridiomycota</taxon>
        <taxon>Chytridiomycota incertae sedis</taxon>
        <taxon>Chytridiomycetes</taxon>
        <taxon>Caulochytriales</taxon>
        <taxon>Caulochytriaceae</taxon>
        <taxon>Caulochytrium</taxon>
    </lineage>
</organism>
<dbReference type="AlphaFoldDB" id="A0A4P9WQQ6"/>
<dbReference type="Pfam" id="PF00400">
    <property type="entry name" value="WD40"/>
    <property type="match status" value="3"/>
</dbReference>
<dbReference type="InterPro" id="IPR015943">
    <property type="entry name" value="WD40/YVTN_repeat-like_dom_sf"/>
</dbReference>
<reference evidence="5" key="1">
    <citation type="journal article" date="2018" name="Nat. Microbiol.">
        <title>Leveraging single-cell genomics to expand the fungal tree of life.</title>
        <authorList>
            <person name="Ahrendt S.R."/>
            <person name="Quandt C.A."/>
            <person name="Ciobanu D."/>
            <person name="Clum A."/>
            <person name="Salamov A."/>
            <person name="Andreopoulos B."/>
            <person name="Cheng J.F."/>
            <person name="Woyke T."/>
            <person name="Pelin A."/>
            <person name="Henrissat B."/>
            <person name="Reynolds N.K."/>
            <person name="Benny G.L."/>
            <person name="Smith M.E."/>
            <person name="James T.Y."/>
            <person name="Grigoriev I.V."/>
        </authorList>
    </citation>
    <scope>NUCLEOTIDE SEQUENCE [LARGE SCALE GENOMIC DNA]</scope>
    <source>
        <strain evidence="5">ATCC 52028</strain>
    </source>
</reference>
<evidence type="ECO:0000313" key="4">
    <source>
        <dbReference type="EMBL" id="RKO95364.1"/>
    </source>
</evidence>
<dbReference type="PROSITE" id="PS50082">
    <property type="entry name" value="WD_REPEATS_2"/>
    <property type="match status" value="1"/>
</dbReference>
<dbReference type="GO" id="GO:0000398">
    <property type="term" value="P:mRNA splicing, via spliceosome"/>
    <property type="evidence" value="ECO:0007669"/>
    <property type="project" value="TreeGrafter"/>
</dbReference>
<dbReference type="InterPro" id="IPR036322">
    <property type="entry name" value="WD40_repeat_dom_sf"/>
</dbReference>
<gene>
    <name evidence="4" type="ORF">CAUPRSCDRAFT_9215</name>
</gene>
<dbReference type="Proteomes" id="UP000268535">
    <property type="component" value="Unassembled WGS sequence"/>
</dbReference>
<dbReference type="GO" id="GO:0017070">
    <property type="term" value="F:U6 snRNA binding"/>
    <property type="evidence" value="ECO:0007669"/>
    <property type="project" value="TreeGrafter"/>
</dbReference>
<dbReference type="SUPFAM" id="SSF50978">
    <property type="entry name" value="WD40 repeat-like"/>
    <property type="match status" value="1"/>
</dbReference>
<feature type="non-terminal residue" evidence="4">
    <location>
        <position position="1"/>
    </location>
</feature>
<dbReference type="PROSITE" id="PS00678">
    <property type="entry name" value="WD_REPEATS_1"/>
    <property type="match status" value="1"/>
</dbReference>
<name>A0A4P9WQQ6_9FUNG</name>
<dbReference type="SMART" id="SM00320">
    <property type="entry name" value="WD40"/>
    <property type="match status" value="3"/>
</dbReference>
<dbReference type="PROSITE" id="PS50294">
    <property type="entry name" value="WD_REPEATS_REGION"/>
    <property type="match status" value="1"/>
</dbReference>
<dbReference type="Gene3D" id="2.130.10.10">
    <property type="entry name" value="YVTN repeat-like/Quinoprotein amine dehydrogenase"/>
    <property type="match status" value="1"/>
</dbReference>
<accession>A0A4P9WQQ6</accession>
<sequence>ALQGHVDTVLCMDWSPNGFHLASGASDHAVRIWDLRKTRQASMLTADDEAHAASPSSWLWHHQTNGSVLATCGYDGSLRLSTQNEYKSFKTYRSLENKITGMDLSPSGTRMIISSYDKSLKLYGPDL</sequence>
<dbReference type="InterPro" id="IPR019775">
    <property type="entry name" value="WD40_repeat_CS"/>
</dbReference>